<evidence type="ECO:0000256" key="1">
    <source>
        <dbReference type="ARBA" id="ARBA00005228"/>
    </source>
</evidence>
<comment type="similarity">
    <text evidence="1 3">Belongs to the peptidase S9A family.</text>
</comment>
<feature type="domain" description="Peptidase S9 prolyl oligopeptidase catalytic" evidence="4">
    <location>
        <begin position="558"/>
        <end position="750"/>
    </location>
</feature>
<accession>A0A9N8D7H2</accession>
<evidence type="ECO:0000313" key="6">
    <source>
        <dbReference type="Proteomes" id="UP001153069"/>
    </source>
</evidence>
<dbReference type="Gene3D" id="2.130.10.120">
    <property type="entry name" value="Prolyl oligopeptidase, N-terminal domain"/>
    <property type="match status" value="1"/>
</dbReference>
<dbReference type="InterPro" id="IPR002470">
    <property type="entry name" value="Peptidase_S9A"/>
</dbReference>
<dbReference type="PANTHER" id="PTHR11757">
    <property type="entry name" value="PROTEASE FAMILY S9A OLIGOPEPTIDASE"/>
    <property type="match status" value="1"/>
</dbReference>
<dbReference type="SUPFAM" id="SSF50993">
    <property type="entry name" value="Peptidase/esterase 'gauge' domain"/>
    <property type="match status" value="1"/>
</dbReference>
<proteinExistence type="inferred from homology"/>
<dbReference type="OrthoDB" id="47870at2759"/>
<keyword evidence="3" id="KW-0720">Serine protease</keyword>
<protein>
    <recommendedName>
        <fullName evidence="3">Prolyl endopeptidase</fullName>
        <ecNumber evidence="3">3.4.21.-</ecNumber>
    </recommendedName>
</protein>
<dbReference type="InterPro" id="IPR051543">
    <property type="entry name" value="Serine_Peptidase_S9A"/>
</dbReference>
<dbReference type="Proteomes" id="UP001153069">
    <property type="component" value="Unassembled WGS sequence"/>
</dbReference>
<comment type="function">
    <text evidence="2">Serine peptidase whose precise substrate specificity remains unclear. Does not cleave peptides after a arginine or lysine residue. Regulates trans-Golgi network morphology and sorting by regulating the membrane binding of the AP-1 complex. May play a role in the regulation of synaptic vesicle exocytosis.</text>
</comment>
<keyword evidence="3" id="KW-0378">Hydrolase</keyword>
<dbReference type="InterPro" id="IPR029058">
    <property type="entry name" value="AB_hydrolase_fold"/>
</dbReference>
<name>A0A9N8D7H2_9STRA</name>
<dbReference type="PRINTS" id="PR00862">
    <property type="entry name" value="PROLIGOPTASE"/>
</dbReference>
<evidence type="ECO:0000259" key="4">
    <source>
        <dbReference type="Pfam" id="PF00326"/>
    </source>
</evidence>
<dbReference type="GO" id="GO:0006508">
    <property type="term" value="P:proteolysis"/>
    <property type="evidence" value="ECO:0007669"/>
    <property type="project" value="UniProtKB-KW"/>
</dbReference>
<evidence type="ECO:0000256" key="2">
    <source>
        <dbReference type="ARBA" id="ARBA00045448"/>
    </source>
</evidence>
<dbReference type="Pfam" id="PF00326">
    <property type="entry name" value="Peptidase_S9"/>
    <property type="match status" value="1"/>
</dbReference>
<dbReference type="AlphaFoldDB" id="A0A9N8D7H2"/>
<keyword evidence="6" id="KW-1185">Reference proteome</keyword>
<dbReference type="EMBL" id="CAICTM010000026">
    <property type="protein sequence ID" value="CAB9497823.1"/>
    <property type="molecule type" value="Genomic_DNA"/>
</dbReference>
<organism evidence="5 6">
    <name type="scientific">Seminavis robusta</name>
    <dbReference type="NCBI Taxonomy" id="568900"/>
    <lineage>
        <taxon>Eukaryota</taxon>
        <taxon>Sar</taxon>
        <taxon>Stramenopiles</taxon>
        <taxon>Ochrophyta</taxon>
        <taxon>Bacillariophyta</taxon>
        <taxon>Bacillariophyceae</taxon>
        <taxon>Bacillariophycidae</taxon>
        <taxon>Naviculales</taxon>
        <taxon>Naviculaceae</taxon>
        <taxon>Seminavis</taxon>
    </lineage>
</organism>
<dbReference type="GO" id="GO:0004252">
    <property type="term" value="F:serine-type endopeptidase activity"/>
    <property type="evidence" value="ECO:0007669"/>
    <property type="project" value="UniProtKB-UniRule"/>
</dbReference>
<sequence length="776" mass="85701">MKGTRLLSKVARRIKCRATKSTGPGGWMSIQVQHRRHWLSSASSRDFDPYDRYRSKTMTEDIWEEIQKENEHTRRSIDKGLYNRVLEEILHAMQHLQNAASADEPGPTGKFLYSFHDNPQLGQRIYKRRPVSSSSVEPSSNHTTVMEFSPDRSLVAMSLSADESLVACLVEDETQSDTTFSRPKRVIVRHIDSGTELDVDVSTKPKSTTAEAHLDISSLEMGPLQPNDTQYSLFLVTNDNLGRPHAVWACGIEVHDKEQAGLLSQCSQLKLLHCSSDPAEMVNVQRTKGCHYMAIQATTKTCNEVYLCQDLASTPRLVCERSNGIMYHLDVGANDDIYILVSSVGNTTNSELGLEYSLWKTTVDDLPLQLGHGQCGTLVAGGSDSEYAITDMDIFANFTALYERSTTNGKQRISILPKAADSSEPSLGPSDNIIVPIASCHDGDDCIQVSPGGNMHFEANHVRFSSESPSSPPSVYEFDILTKELRLVSGDANAPANRVQQKRVHVTSKDGTKVPLSLIYREKNATTSTQQETRPTVLIGYGSYGEPLDLSYNPALVPLLKRGFVLAYAHVRGGGCLGRDWYMKGRLYNKHKAIEDYIACAQALSSPPLSMTEARKLSALGFSAAGVTIGAAVNQTPDVFGTVVLISCFLDVKKTMENDQLFLTEHEYDEFGNPTADPEAAEAISSYCPVSNALNGKEEHTARFLIAGTFDDHQVPFYNSLIYGKKLRAKSRVKSRVHIHIEHHGGHYLQPQIAALQAAFLLGNKASYYGILVEEE</sequence>
<dbReference type="PANTHER" id="PTHR11757:SF19">
    <property type="entry name" value="PROLYL ENDOPEPTIDASE-LIKE"/>
    <property type="match status" value="1"/>
</dbReference>
<dbReference type="InterPro" id="IPR001375">
    <property type="entry name" value="Peptidase_S9_cat"/>
</dbReference>
<keyword evidence="3" id="KW-0645">Protease</keyword>
<dbReference type="EC" id="3.4.21.-" evidence="3"/>
<evidence type="ECO:0000256" key="3">
    <source>
        <dbReference type="RuleBase" id="RU368024"/>
    </source>
</evidence>
<reference evidence="5" key="1">
    <citation type="submission" date="2020-06" db="EMBL/GenBank/DDBJ databases">
        <authorList>
            <consortium name="Plant Systems Biology data submission"/>
        </authorList>
    </citation>
    <scope>NUCLEOTIDE SEQUENCE</scope>
    <source>
        <strain evidence="5">D6</strain>
    </source>
</reference>
<dbReference type="Gene3D" id="3.40.50.1820">
    <property type="entry name" value="alpha/beta hydrolase"/>
    <property type="match status" value="1"/>
</dbReference>
<evidence type="ECO:0000313" key="5">
    <source>
        <dbReference type="EMBL" id="CAB9497823.1"/>
    </source>
</evidence>
<comment type="caution">
    <text evidence="5">The sequence shown here is derived from an EMBL/GenBank/DDBJ whole genome shotgun (WGS) entry which is preliminary data.</text>
</comment>
<gene>
    <name evidence="5" type="ORF">SEMRO_26_G017660.1</name>
</gene>
<dbReference type="SUPFAM" id="SSF53474">
    <property type="entry name" value="alpha/beta-Hydrolases"/>
    <property type="match status" value="1"/>
</dbReference>